<dbReference type="InParanoid" id="G3Q662"/>
<reference evidence="1" key="1">
    <citation type="submission" date="2006-01" db="EMBL/GenBank/DDBJ databases">
        <authorList>
            <person name="Lindblad-Toh K."/>
            <person name="Mauceli E."/>
            <person name="Grabherr M."/>
            <person name="Chang J.L."/>
            <person name="Lander E.S."/>
        </authorList>
    </citation>
    <scope>NUCLEOTIDE SEQUENCE [LARGE SCALE GENOMIC DNA]</scope>
</reference>
<reference evidence="1" key="2">
    <citation type="submission" date="2024-04" db="UniProtKB">
        <authorList>
            <consortium name="Ensembl"/>
        </authorList>
    </citation>
    <scope>IDENTIFICATION</scope>
</reference>
<evidence type="ECO:0000313" key="1">
    <source>
        <dbReference type="Ensembl" id="ENSGACP00000025369.1"/>
    </source>
</evidence>
<name>G3Q662_GASAC</name>
<protein>
    <submittedName>
        <fullName evidence="1">Uncharacterized protein</fullName>
    </submittedName>
</protein>
<accession>G3Q662</accession>
<dbReference type="Ensembl" id="ENSGACT00000025418.1">
    <property type="protein sequence ID" value="ENSGACP00000025369.1"/>
    <property type="gene ID" value="ENSGACG00000019188.1"/>
</dbReference>
<sequence length="88" mass="9699">MGVRQQHWLTTRRFNSFQRETSHLRVRVRVRGRGGRAAVHSGGGVAVRSGLGQRAGGAFWVEAQPDRTGVPVLPVPHRDGELLLLLLP</sequence>
<proteinExistence type="predicted"/>
<organism evidence="1">
    <name type="scientific">Gasterosteus aculeatus</name>
    <name type="common">Three-spined stickleback</name>
    <dbReference type="NCBI Taxonomy" id="69293"/>
    <lineage>
        <taxon>Eukaryota</taxon>
        <taxon>Metazoa</taxon>
        <taxon>Chordata</taxon>
        <taxon>Craniata</taxon>
        <taxon>Vertebrata</taxon>
        <taxon>Euteleostomi</taxon>
        <taxon>Actinopterygii</taxon>
        <taxon>Neopterygii</taxon>
        <taxon>Teleostei</taxon>
        <taxon>Neoteleostei</taxon>
        <taxon>Acanthomorphata</taxon>
        <taxon>Eupercaria</taxon>
        <taxon>Perciformes</taxon>
        <taxon>Cottioidei</taxon>
        <taxon>Gasterosteales</taxon>
        <taxon>Gasterosteidae</taxon>
        <taxon>Gasterosteus</taxon>
    </lineage>
</organism>
<dbReference type="AlphaFoldDB" id="G3Q662"/>
<dbReference type="Bgee" id="ENSGACG00000019188">
    <property type="expression patterns" value="Expressed in testis and 2 other cell types or tissues"/>
</dbReference>